<feature type="coiled-coil region" evidence="14">
    <location>
        <begin position="1515"/>
        <end position="1619"/>
    </location>
</feature>
<feature type="disulfide bond" evidence="13">
    <location>
        <begin position="877"/>
        <end position="886"/>
    </location>
</feature>
<feature type="disulfide bond" evidence="13">
    <location>
        <begin position="768"/>
        <end position="777"/>
    </location>
</feature>
<feature type="domain" description="Laminin EGF-like" evidence="16">
    <location>
        <begin position="909"/>
        <end position="959"/>
    </location>
</feature>
<dbReference type="PRINTS" id="PR00011">
    <property type="entry name" value="EGFLAMININ"/>
</dbReference>
<feature type="domain" description="Laminin EGF-like" evidence="16">
    <location>
        <begin position="471"/>
        <end position="519"/>
    </location>
</feature>
<feature type="chain" id="PRO_5042573206" evidence="15">
    <location>
        <begin position="37"/>
        <end position="1636"/>
    </location>
</feature>
<keyword evidence="11" id="KW-0966">Cell projection</keyword>
<evidence type="ECO:0000313" key="19">
    <source>
        <dbReference type="Proteomes" id="UP001318040"/>
    </source>
</evidence>
<feature type="domain" description="Laminin N-terminal" evidence="18">
    <location>
        <begin position="64"/>
        <end position="311"/>
    </location>
</feature>
<name>A0AAJ7U6B3_PETMA</name>
<dbReference type="PROSITE" id="PS51117">
    <property type="entry name" value="LAMININ_NTER"/>
    <property type="match status" value="1"/>
</dbReference>
<proteinExistence type="predicted"/>
<dbReference type="FunFam" id="2.10.25.10:FF:000166">
    <property type="entry name" value="laminin subunit gamma-1"/>
    <property type="match status" value="1"/>
</dbReference>
<dbReference type="Gene3D" id="2.60.120.260">
    <property type="entry name" value="Galactose-binding domain-like"/>
    <property type="match status" value="1"/>
</dbReference>
<dbReference type="GO" id="GO:0042995">
    <property type="term" value="C:cell projection"/>
    <property type="evidence" value="ECO:0007669"/>
    <property type="project" value="UniProtKB-SubCell"/>
</dbReference>
<dbReference type="FunFam" id="2.10.25.10:FF:000051">
    <property type="entry name" value="Laminin subunit alpha 4"/>
    <property type="match status" value="1"/>
</dbReference>
<evidence type="ECO:0000313" key="20">
    <source>
        <dbReference type="RefSeq" id="XP_032829082.1"/>
    </source>
</evidence>
<dbReference type="RefSeq" id="XP_032829082.1">
    <property type="nucleotide sequence ID" value="XM_032973191.1"/>
</dbReference>
<dbReference type="GO" id="GO:0009888">
    <property type="term" value="P:tissue development"/>
    <property type="evidence" value="ECO:0007669"/>
    <property type="project" value="TreeGrafter"/>
</dbReference>
<evidence type="ECO:0000256" key="9">
    <source>
        <dbReference type="ARBA" id="ARBA00023157"/>
    </source>
</evidence>
<dbReference type="FunFam" id="2.10.25.10:FF:000163">
    <property type="entry name" value="laminin subunit gamma-1"/>
    <property type="match status" value="1"/>
</dbReference>
<dbReference type="GO" id="GO:0009887">
    <property type="term" value="P:animal organ morphogenesis"/>
    <property type="evidence" value="ECO:0007669"/>
    <property type="project" value="TreeGrafter"/>
</dbReference>
<dbReference type="SUPFAM" id="SSF58104">
    <property type="entry name" value="Methyl-accepting chemotaxis protein (MCP) signaling domain"/>
    <property type="match status" value="1"/>
</dbReference>
<dbReference type="InterPro" id="IPR050440">
    <property type="entry name" value="Laminin/Netrin_ECM"/>
</dbReference>
<comment type="subcellular location">
    <subcellularLocation>
        <location evidence="3">Cell projection</location>
    </subcellularLocation>
    <subcellularLocation>
        <location evidence="2">Secreted</location>
        <location evidence="2">Extracellular space</location>
        <location evidence="2">Extracellular matrix</location>
        <location evidence="2">Basement membrane</location>
    </subcellularLocation>
</comment>
<reference evidence="20" key="1">
    <citation type="submission" date="2025-08" db="UniProtKB">
        <authorList>
            <consortium name="RefSeq"/>
        </authorList>
    </citation>
    <scope>IDENTIFICATION</scope>
    <source>
        <tissue evidence="20">Sperm</tissue>
    </source>
</reference>
<evidence type="ECO:0000256" key="15">
    <source>
        <dbReference type="SAM" id="SignalP"/>
    </source>
</evidence>
<feature type="domain" description="Laminin EGF-like" evidence="16">
    <location>
        <begin position="424"/>
        <end position="470"/>
    </location>
</feature>
<dbReference type="PANTHER" id="PTHR10574">
    <property type="entry name" value="NETRIN/LAMININ-RELATED"/>
    <property type="match status" value="1"/>
</dbReference>
<keyword evidence="7" id="KW-0677">Repeat</keyword>
<keyword evidence="14" id="KW-0175">Coiled coil</keyword>
<keyword evidence="8" id="KW-0084">Basement membrane</keyword>
<gene>
    <name evidence="20" type="primary">LOC116953224</name>
</gene>
<evidence type="ECO:0000256" key="11">
    <source>
        <dbReference type="ARBA" id="ARBA00023273"/>
    </source>
</evidence>
<dbReference type="PROSITE" id="PS50027">
    <property type="entry name" value="EGF_LAM_2"/>
    <property type="match status" value="9"/>
</dbReference>
<feature type="disulfide bond" evidence="13">
    <location>
        <begin position="396"/>
        <end position="405"/>
    </location>
</feature>
<dbReference type="KEGG" id="pmrn:116953224"/>
<feature type="coiled-coil region" evidence="14">
    <location>
        <begin position="1061"/>
        <end position="1088"/>
    </location>
</feature>
<dbReference type="FunFam" id="2.10.25.10:FF:000090">
    <property type="entry name" value="laminin subunit alpha"/>
    <property type="match status" value="1"/>
</dbReference>
<dbReference type="GO" id="GO:0005576">
    <property type="term" value="C:extracellular region"/>
    <property type="evidence" value="ECO:0007669"/>
    <property type="project" value="UniProtKB-ARBA"/>
</dbReference>
<evidence type="ECO:0000256" key="14">
    <source>
        <dbReference type="SAM" id="Coils"/>
    </source>
</evidence>
<dbReference type="Pfam" id="PF00052">
    <property type="entry name" value="Laminin_B"/>
    <property type="match status" value="1"/>
</dbReference>
<feature type="domain" description="Laminin EGF-like" evidence="16">
    <location>
        <begin position="960"/>
        <end position="1007"/>
    </location>
</feature>
<evidence type="ECO:0000256" key="3">
    <source>
        <dbReference type="ARBA" id="ARBA00004316"/>
    </source>
</evidence>
<evidence type="ECO:0000256" key="4">
    <source>
        <dbReference type="ARBA" id="ARBA00022525"/>
    </source>
</evidence>
<dbReference type="Pfam" id="PF00053">
    <property type="entry name" value="EGF_laminin"/>
    <property type="match status" value="11"/>
</dbReference>
<dbReference type="SMART" id="SM00181">
    <property type="entry name" value="EGF"/>
    <property type="match status" value="5"/>
</dbReference>
<dbReference type="Pfam" id="PF00055">
    <property type="entry name" value="Laminin_N"/>
    <property type="match status" value="1"/>
</dbReference>
<evidence type="ECO:0000259" key="18">
    <source>
        <dbReference type="PROSITE" id="PS51117"/>
    </source>
</evidence>
<evidence type="ECO:0000256" key="13">
    <source>
        <dbReference type="PROSITE-ProRule" id="PRU00460"/>
    </source>
</evidence>
<dbReference type="InterPro" id="IPR002049">
    <property type="entry name" value="LE_dom"/>
</dbReference>
<evidence type="ECO:0000256" key="1">
    <source>
        <dbReference type="ARBA" id="ARBA00002418"/>
    </source>
</evidence>
<dbReference type="GO" id="GO:0005604">
    <property type="term" value="C:basement membrane"/>
    <property type="evidence" value="ECO:0007669"/>
    <property type="project" value="UniProtKB-SubCell"/>
</dbReference>
<feature type="disulfide bond" evidence="13">
    <location>
        <begin position="490"/>
        <end position="499"/>
    </location>
</feature>
<evidence type="ECO:0000256" key="2">
    <source>
        <dbReference type="ARBA" id="ARBA00004302"/>
    </source>
</evidence>
<keyword evidence="9 13" id="KW-1015">Disulfide bond</keyword>
<feature type="disulfide bond" evidence="13">
    <location>
        <begin position="962"/>
        <end position="979"/>
    </location>
</feature>
<feature type="domain" description="Laminin EGF-like" evidence="16">
    <location>
        <begin position="368"/>
        <end position="423"/>
    </location>
</feature>
<feature type="disulfide bond" evidence="13">
    <location>
        <begin position="932"/>
        <end position="941"/>
    </location>
</feature>
<dbReference type="Proteomes" id="UP001318040">
    <property type="component" value="Chromosome 50"/>
</dbReference>
<dbReference type="FunFam" id="2.10.25.10:FF:000105">
    <property type="entry name" value="laminin subunit gamma-1"/>
    <property type="match status" value="1"/>
</dbReference>
<feature type="domain" description="Laminin EGF-like" evidence="16">
    <location>
        <begin position="750"/>
        <end position="798"/>
    </location>
</feature>
<dbReference type="InterPro" id="IPR000034">
    <property type="entry name" value="Laminin_IV"/>
</dbReference>
<evidence type="ECO:0000256" key="7">
    <source>
        <dbReference type="ARBA" id="ARBA00022737"/>
    </source>
</evidence>
<keyword evidence="5" id="KW-0272">Extracellular matrix</keyword>
<evidence type="ECO:0000256" key="5">
    <source>
        <dbReference type="ARBA" id="ARBA00022530"/>
    </source>
</evidence>
<dbReference type="FunFam" id="2.10.25.10:FF:000067">
    <property type="entry name" value="Laminin subunit gamma 1"/>
    <property type="match status" value="1"/>
</dbReference>
<feature type="disulfide bond" evidence="13">
    <location>
        <begin position="444"/>
        <end position="453"/>
    </location>
</feature>
<dbReference type="GO" id="GO:0007411">
    <property type="term" value="P:axon guidance"/>
    <property type="evidence" value="ECO:0007669"/>
    <property type="project" value="TreeGrafter"/>
</dbReference>
<dbReference type="FunFam" id="2.10.25.10:FF:000224">
    <property type="entry name" value="Usherin"/>
    <property type="match status" value="1"/>
</dbReference>
<organism evidence="19 20">
    <name type="scientific">Petromyzon marinus</name>
    <name type="common">Sea lamprey</name>
    <dbReference type="NCBI Taxonomy" id="7757"/>
    <lineage>
        <taxon>Eukaryota</taxon>
        <taxon>Metazoa</taxon>
        <taxon>Chordata</taxon>
        <taxon>Craniata</taxon>
        <taxon>Vertebrata</taxon>
        <taxon>Cyclostomata</taxon>
        <taxon>Hyperoartia</taxon>
        <taxon>Petromyzontiformes</taxon>
        <taxon>Petromyzontidae</taxon>
        <taxon>Petromyzon</taxon>
    </lineage>
</organism>
<dbReference type="PROSITE" id="PS00022">
    <property type="entry name" value="EGF_1"/>
    <property type="match status" value="1"/>
</dbReference>
<keyword evidence="10" id="KW-0325">Glycoprotein</keyword>
<dbReference type="InterPro" id="IPR000742">
    <property type="entry name" value="EGF"/>
</dbReference>
<feature type="coiled-coil region" evidence="14">
    <location>
        <begin position="1410"/>
        <end position="1472"/>
    </location>
</feature>
<feature type="disulfide bond" evidence="13">
    <location>
        <begin position="424"/>
        <end position="436"/>
    </location>
</feature>
<dbReference type="PROSITE" id="PS01248">
    <property type="entry name" value="EGF_LAM_1"/>
    <property type="match status" value="3"/>
</dbReference>
<feature type="disulfide bond" evidence="13">
    <location>
        <begin position="981"/>
        <end position="990"/>
    </location>
</feature>
<feature type="domain" description="Laminin EGF-like" evidence="16">
    <location>
        <begin position="799"/>
        <end position="852"/>
    </location>
</feature>
<dbReference type="PROSITE" id="PS51115">
    <property type="entry name" value="LAMININ_IVA"/>
    <property type="match status" value="1"/>
</dbReference>
<dbReference type="SMART" id="SM00136">
    <property type="entry name" value="LamNT"/>
    <property type="match status" value="1"/>
</dbReference>
<comment type="caution">
    <text evidence="13">Lacks conserved residue(s) required for the propagation of feature annotation.</text>
</comment>
<dbReference type="FunFam" id="2.10.25.10:FF:000106">
    <property type="entry name" value="Heparan sulfate proteoglycan 2"/>
    <property type="match status" value="1"/>
</dbReference>
<keyword evidence="6 15" id="KW-0732">Signal</keyword>
<evidence type="ECO:0000259" key="17">
    <source>
        <dbReference type="PROSITE" id="PS51115"/>
    </source>
</evidence>
<dbReference type="SMART" id="SM00180">
    <property type="entry name" value="EGF_Lam"/>
    <property type="match status" value="10"/>
</dbReference>
<keyword evidence="19" id="KW-1185">Reference proteome</keyword>
<feature type="domain" description="Laminin EGF-like" evidence="16">
    <location>
        <begin position="853"/>
        <end position="908"/>
    </location>
</feature>
<evidence type="ECO:0000256" key="10">
    <source>
        <dbReference type="ARBA" id="ARBA00023180"/>
    </source>
</evidence>
<dbReference type="PANTHER" id="PTHR10574:SF435">
    <property type="entry name" value="LAMININ SUBUNIT GAMMA-1"/>
    <property type="match status" value="1"/>
</dbReference>
<dbReference type="InterPro" id="IPR008211">
    <property type="entry name" value="Laminin_N"/>
</dbReference>
<dbReference type="Gene3D" id="2.10.25.10">
    <property type="entry name" value="Laminin"/>
    <property type="match status" value="9"/>
</dbReference>
<evidence type="ECO:0000256" key="12">
    <source>
        <dbReference type="ARBA" id="ARBA00023292"/>
    </source>
</evidence>
<comment type="function">
    <text evidence="1">Binding to cells via a high affinity receptor, laminin is thought to mediate the attachment, migration and organization of cells into tissues during embryonic development by interacting with other extracellular matrix components.</text>
</comment>
<keyword evidence="12 13" id="KW-0424">Laminin EGF-like domain</keyword>
<accession>A0AAJ7U6B3</accession>
<feature type="disulfide bond" evidence="13">
    <location>
        <begin position="819"/>
        <end position="828"/>
    </location>
</feature>
<dbReference type="FunFam" id="2.60.120.260:FF:000018">
    <property type="entry name" value="Laminin subunit gamma 1"/>
    <property type="match status" value="1"/>
</dbReference>
<feature type="domain" description="Laminin IV type A" evidence="17">
    <location>
        <begin position="546"/>
        <end position="715"/>
    </location>
</feature>
<feature type="disulfide bond" evidence="13">
    <location>
        <begin position="1010"/>
        <end position="1027"/>
    </location>
</feature>
<evidence type="ECO:0000256" key="8">
    <source>
        <dbReference type="ARBA" id="ARBA00022869"/>
    </source>
</evidence>
<feature type="disulfide bond" evidence="13">
    <location>
        <begin position="1008"/>
        <end position="1020"/>
    </location>
</feature>
<sequence>MEETRARRCWPRAPPHLRLLPPLLLLLALAPHSGRAALDPAVRGDGRPAGSSGGPGSCYDARGRAQLCRPEFVNAAFGATVEASDTCGTPVEEEYCAQTGAVASSSSSSSSASATACHRCSAADPALSHGAELLTDADGDGSWWQSRSMEHGVQYPVSVNLTLRLGKAFQITYVRLRFHTSRPESFAIYKRTSPASPWQPYQFYSGTCERTFGLPSRGFLRAGDDERTALCSDEFSDISPLTGGNVAFSTLEGRPGALAFDGNDKLQEWVTATDVRVSLRRLNTFGDEVFGDPKVLRSYYYAVSDLAVGGRCKCHGHASECGRGSDGRLVCRCQHNTTGDDCERCLPSHNSRPWAQASSDDAHECLSCACNGHSNVCHYDRSLYQTTGNGGHCTGCRDNTAGPFCDRCRDNFYRQHGSGPCLPCNCDPVGSLSAQCSTTGQCACKAGVGGQRCDRCQPGHHSLSHNGCRPCACDPAGSTQDCQDGGQCVCKPNVEGDNCNRCRPGHFHLDARNPSGCSACFCFGHAASCSGAQGYAAHTVASSFHAGRDGWKAQRSDGAEVPVQWSGSSQEVTVTSADPLPIYFVAPNAFLGNQLLSYGQNLSFTFSMDRRDVRLSAEDVVLEGSGLRVSVPLIAQNNRYPTDGQQTYTYVLHENPAYPWTPQIPANEFRKLLSNLTAIKLRGTYSDKSTGRLGEVRLVTARPGYGAAAAGWVEQCSCPPGYRGLSCEACAPGHRRDPPGGGPLAACVPCSCHGHSGSCHPETGACECQHHTAGRRCEQCAAGFYGDATRGRADDCRACPCPQGSSCALVSGEVTCTRCPQGLTGKRCELCSDGYFGDPTGVEGAAVRPCRRCECNGNVDPNAVGNCDRRTGECLKCTRNTAGFFCDRCRDGHYGNALATGDGDKCRPCACSRWGTLGNPGGCNVVTGQCECRPHVTGRDCGQCLPGYYVSPDGNGCERCNCDPVGSLTGGCDPVTGQCDCHPGTSGRCCDRCEGNHFGFSLEGCKPCDCDTSGSKSMQCDQADGSCPCREGVTGPRCDQCRENYHYNRTNPGCQECPPCYRLVRDKAQDLRERLRELEHSFERIASDPGAGTDRHFEMKLQQAASAVEQLLRDAQQTQLSDQGLQSQLDELERTLASQRGRLQKMGDTVGETDGVAARAGRRAGDTQRVLERAQHELERAKAAIASVNIDGKNVTGPNNFTVLAEEARRLADSHKQAADDIERTANLANDTSTAAYNLLRKTLAEENDMGGQISELTRRVGAAKTQGVQLEVLADAVHKEAKAAGDKALQIYANASTSVPNVDIDALQAGADQVKGRAAELDGKVSEQQGLFRELQDDLRPRVDEAKRLLQRGNTEQQVLDQLLARANAAFNSAKEAEGKGKATLKEATDTLNILRDFDKRVSDNKTAAEEALRRVPAVQAQIESANAKTRQAEEALGNAANDARDARAMAQDAEEIARRAQERAGGLKTEVENAYGDAAGLAEGAAGLLAGLAGAEAELARKQQDAARDTDLANMAAEAAQEAEDKARRAKSSVSGALEQIEQLLRDLGSLEDVDLGRLQDLERKYAEAERALAGGGELEPRLQRLEDVVASQSAALRGYDASVEQALADIRNLEEIRDALPQGCFNAGEIERP</sequence>
<feature type="disulfide bond" evidence="13">
    <location>
        <begin position="960"/>
        <end position="972"/>
    </location>
</feature>
<dbReference type="SUPFAM" id="SSF57196">
    <property type="entry name" value="EGF/Laminin"/>
    <property type="match status" value="10"/>
</dbReference>
<feature type="coiled-coil region" evidence="14">
    <location>
        <begin position="1122"/>
        <end position="1225"/>
    </location>
</feature>
<feature type="signal peptide" evidence="15">
    <location>
        <begin position="1"/>
        <end position="36"/>
    </location>
</feature>
<feature type="domain" description="Laminin EGF-like" evidence="16">
    <location>
        <begin position="1008"/>
        <end position="1056"/>
    </location>
</feature>
<dbReference type="FunFam" id="2.10.25.10:FF:000082">
    <property type="entry name" value="Laminin subunit alpha 1"/>
    <property type="match status" value="1"/>
</dbReference>
<feature type="disulfide bond" evidence="13">
    <location>
        <begin position="1029"/>
        <end position="1038"/>
    </location>
</feature>
<evidence type="ECO:0000259" key="16">
    <source>
        <dbReference type="PROSITE" id="PS50027"/>
    </source>
</evidence>
<protein>
    <submittedName>
        <fullName evidence="20">Laminin subunit gamma-1-like</fullName>
    </submittedName>
</protein>
<dbReference type="CDD" id="cd00055">
    <property type="entry name" value="EGF_Lam"/>
    <property type="match status" value="10"/>
</dbReference>
<evidence type="ECO:0000256" key="6">
    <source>
        <dbReference type="ARBA" id="ARBA00022729"/>
    </source>
</evidence>
<keyword evidence="4" id="KW-0964">Secreted</keyword>
<dbReference type="SMART" id="SM00281">
    <property type="entry name" value="LamB"/>
    <property type="match status" value="1"/>
</dbReference>